<keyword evidence="4" id="KW-1185">Reference proteome</keyword>
<name>A0A1E5UWZ2_9POAL</name>
<dbReference type="SUPFAM" id="SSF51735">
    <property type="entry name" value="NAD(P)-binding Rossmann-fold domains"/>
    <property type="match status" value="1"/>
</dbReference>
<reference evidence="3 4" key="1">
    <citation type="submission" date="2016-09" db="EMBL/GenBank/DDBJ databases">
        <title>The draft genome of Dichanthelium oligosanthes: A C3 panicoid grass species.</title>
        <authorList>
            <person name="Studer A.J."/>
            <person name="Schnable J.C."/>
            <person name="Brutnell T.P."/>
        </authorList>
    </citation>
    <scope>NUCLEOTIDE SEQUENCE [LARGE SCALE GENOMIC DNA]</scope>
    <source>
        <strain evidence="4">cv. Kellogg 1175</strain>
        <tissue evidence="3">Leaf</tissue>
    </source>
</reference>
<dbReference type="EMBL" id="LWDX02060153">
    <property type="protein sequence ID" value="OEL17377.1"/>
    <property type="molecule type" value="Genomic_DNA"/>
</dbReference>
<dbReference type="Proteomes" id="UP000095767">
    <property type="component" value="Unassembled WGS sequence"/>
</dbReference>
<dbReference type="PANTHER" id="PTHR10366">
    <property type="entry name" value="NAD DEPENDENT EPIMERASE/DEHYDRATASE"/>
    <property type="match status" value="1"/>
</dbReference>
<dbReference type="Pfam" id="PF01370">
    <property type="entry name" value="Epimerase"/>
    <property type="match status" value="1"/>
</dbReference>
<gene>
    <name evidence="3" type="ORF">BAE44_0021604</name>
</gene>
<dbReference type="Gene3D" id="3.40.50.720">
    <property type="entry name" value="NAD(P)-binding Rossmann-like Domain"/>
    <property type="match status" value="1"/>
</dbReference>
<organism evidence="3 4">
    <name type="scientific">Dichanthelium oligosanthes</name>
    <dbReference type="NCBI Taxonomy" id="888268"/>
    <lineage>
        <taxon>Eukaryota</taxon>
        <taxon>Viridiplantae</taxon>
        <taxon>Streptophyta</taxon>
        <taxon>Embryophyta</taxon>
        <taxon>Tracheophyta</taxon>
        <taxon>Spermatophyta</taxon>
        <taxon>Magnoliopsida</taxon>
        <taxon>Liliopsida</taxon>
        <taxon>Poales</taxon>
        <taxon>Poaceae</taxon>
        <taxon>PACMAD clade</taxon>
        <taxon>Panicoideae</taxon>
        <taxon>Panicodae</taxon>
        <taxon>Paniceae</taxon>
        <taxon>Dichantheliinae</taxon>
        <taxon>Dichanthelium</taxon>
    </lineage>
</organism>
<dbReference type="PANTHER" id="PTHR10366:SF618">
    <property type="entry name" value="3-BETA HYDROXYSTEROID DEHYDROGENASE_ISOMERASE DOMAIN-CONTAINING PROTEIN"/>
    <property type="match status" value="1"/>
</dbReference>
<dbReference type="FunFam" id="3.40.50.720:FF:000085">
    <property type="entry name" value="Dihydroflavonol reductase"/>
    <property type="match status" value="1"/>
</dbReference>
<dbReference type="InterPro" id="IPR001509">
    <property type="entry name" value="Epimerase_deHydtase"/>
</dbReference>
<sequence>MASPQQRVCVTGGGGFIASWLVKLLLSRGYAVHATLRDPCTYLSILSSPILLLTLGDAKNAHLMQLDKARENLHLFKADVLDCKTLTPAVEGCRGVFHLATPVPEDKIIDPEASLCSLDNLADVVVHKVVVMSSNAAVTSNPNWPQDRPKDESCWSDKEFCKENEDWYSVAKLVAEQEAFEYADENGLNVVTLCPPYVFGPLLQSTVNTSSKLLIYIIKGGHDVMTNRLWDIVDVRDVVDALLLLYEKNESSGRYICSPNHIFTRDLVDLLKKMYPKYNYVDNIVDTGHKAASLSCQKLRDLGWEPRKLEETLSDSIESYENAGLLQDVAGNPCRLPPLIRMWL</sequence>
<protein>
    <submittedName>
        <fullName evidence="3">Cinnamoyl-CoA reductase 1</fullName>
    </submittedName>
</protein>
<dbReference type="InterPro" id="IPR050425">
    <property type="entry name" value="NAD(P)_dehydrat-like"/>
</dbReference>
<evidence type="ECO:0000313" key="3">
    <source>
        <dbReference type="EMBL" id="OEL17377.1"/>
    </source>
</evidence>
<evidence type="ECO:0000259" key="2">
    <source>
        <dbReference type="Pfam" id="PF01370"/>
    </source>
</evidence>
<proteinExistence type="predicted"/>
<evidence type="ECO:0000256" key="1">
    <source>
        <dbReference type="ARBA" id="ARBA00023002"/>
    </source>
</evidence>
<feature type="domain" description="NAD-dependent epimerase/dehydratase" evidence="2">
    <location>
        <begin position="8"/>
        <end position="251"/>
    </location>
</feature>
<keyword evidence="1" id="KW-0560">Oxidoreductase</keyword>
<dbReference type="InterPro" id="IPR036291">
    <property type="entry name" value="NAD(P)-bd_dom_sf"/>
</dbReference>
<dbReference type="CDD" id="cd08958">
    <property type="entry name" value="FR_SDR_e"/>
    <property type="match status" value="1"/>
</dbReference>
<dbReference type="STRING" id="888268.A0A1E5UWZ2"/>
<comment type="caution">
    <text evidence="3">The sequence shown here is derived from an EMBL/GenBank/DDBJ whole genome shotgun (WGS) entry which is preliminary data.</text>
</comment>
<dbReference type="AlphaFoldDB" id="A0A1E5UWZ2"/>
<dbReference type="GO" id="GO:0016616">
    <property type="term" value="F:oxidoreductase activity, acting on the CH-OH group of donors, NAD or NADP as acceptor"/>
    <property type="evidence" value="ECO:0007669"/>
    <property type="project" value="TreeGrafter"/>
</dbReference>
<accession>A0A1E5UWZ2</accession>
<evidence type="ECO:0000313" key="4">
    <source>
        <dbReference type="Proteomes" id="UP000095767"/>
    </source>
</evidence>
<dbReference type="OrthoDB" id="2735536at2759"/>